<gene>
    <name evidence="2" type="ORF">Golob_019316</name>
</gene>
<keyword evidence="1" id="KW-0812">Transmembrane</keyword>
<evidence type="ECO:0000256" key="1">
    <source>
        <dbReference type="SAM" id="Phobius"/>
    </source>
</evidence>
<evidence type="ECO:0000313" key="2">
    <source>
        <dbReference type="EMBL" id="MBA0548206.1"/>
    </source>
</evidence>
<keyword evidence="1" id="KW-0472">Membrane</keyword>
<feature type="transmembrane region" description="Helical" evidence="1">
    <location>
        <begin position="13"/>
        <end position="34"/>
    </location>
</feature>
<organism evidence="2 3">
    <name type="scientific">Gossypium lobatum</name>
    <dbReference type="NCBI Taxonomy" id="34289"/>
    <lineage>
        <taxon>Eukaryota</taxon>
        <taxon>Viridiplantae</taxon>
        <taxon>Streptophyta</taxon>
        <taxon>Embryophyta</taxon>
        <taxon>Tracheophyta</taxon>
        <taxon>Spermatophyta</taxon>
        <taxon>Magnoliopsida</taxon>
        <taxon>eudicotyledons</taxon>
        <taxon>Gunneridae</taxon>
        <taxon>Pentapetalae</taxon>
        <taxon>rosids</taxon>
        <taxon>malvids</taxon>
        <taxon>Malvales</taxon>
        <taxon>Malvaceae</taxon>
        <taxon>Malvoideae</taxon>
        <taxon>Gossypium</taxon>
    </lineage>
</organism>
<comment type="caution">
    <text evidence="2">The sequence shown here is derived from an EMBL/GenBank/DDBJ whole genome shotgun (WGS) entry which is preliminary data.</text>
</comment>
<accession>A0A7J8L717</accession>
<name>A0A7J8L717_9ROSI</name>
<dbReference type="AlphaFoldDB" id="A0A7J8L717"/>
<dbReference type="Proteomes" id="UP000593572">
    <property type="component" value="Unassembled WGS sequence"/>
</dbReference>
<evidence type="ECO:0000313" key="3">
    <source>
        <dbReference type="Proteomes" id="UP000593572"/>
    </source>
</evidence>
<dbReference type="EMBL" id="JABEZX010000001">
    <property type="protein sequence ID" value="MBA0548206.1"/>
    <property type="molecule type" value="Genomic_DNA"/>
</dbReference>
<reference evidence="2 3" key="1">
    <citation type="journal article" date="2019" name="Genome Biol. Evol.">
        <title>Insights into the evolution of the New World diploid cottons (Gossypium, subgenus Houzingenia) based on genome sequencing.</title>
        <authorList>
            <person name="Grover C.E."/>
            <person name="Arick M.A. 2nd"/>
            <person name="Thrash A."/>
            <person name="Conover J.L."/>
            <person name="Sanders W.S."/>
            <person name="Peterson D.G."/>
            <person name="Frelichowski J.E."/>
            <person name="Scheffler J.A."/>
            <person name="Scheffler B.E."/>
            <person name="Wendel J.F."/>
        </authorList>
    </citation>
    <scope>NUCLEOTIDE SEQUENCE [LARGE SCALE GENOMIC DNA]</scope>
    <source>
        <strain evidence="2">157</strain>
        <tissue evidence="2">Leaf</tissue>
    </source>
</reference>
<keyword evidence="1" id="KW-1133">Transmembrane helix</keyword>
<protein>
    <submittedName>
        <fullName evidence="2">Uncharacterized protein</fullName>
    </submittedName>
</protein>
<proteinExistence type="predicted"/>
<sequence>MVVMFLDNQFLKLFFPSLVLSLSLSSCLFFLNFYTISHRQRNHQGMEMRSLRWSLSWWCSLSML</sequence>
<keyword evidence="3" id="KW-1185">Reference proteome</keyword>